<gene>
    <name evidence="1" type="ORF">PHAGE6E_115</name>
</gene>
<dbReference type="GeneID" id="19685856"/>
<keyword evidence="2" id="KW-1185">Reference proteome</keyword>
<reference evidence="1 2" key="1">
    <citation type="journal article" date="2014" name="Genome Announc.">
        <title>Complete Genome Sequence of a Staphylococcus epidermidis Bacteriophage Isolated from the Anterior Nares of Humans.</title>
        <authorList>
            <person name="Aswani V.H."/>
            <person name="Tremblay D.M."/>
            <person name="Moineau S."/>
            <person name="Shukla S.K."/>
        </authorList>
    </citation>
    <scope>NUCLEOTIDE SEQUENCE [LARGE SCALE GENOMIC DNA]</scope>
</reference>
<sequence>MVKIKKEVEMTLPELIQWGWKNRITEKAFYSNLDGGSVYFDMLQNISIEHEIAVNETFTVEIEESITEETAIPRLLEVRNAIPSKEEGWKDLKILKSYMYGNRTISEVKNEHSVSIYILNDDMTMTLIWKDGELV</sequence>
<dbReference type="Proteomes" id="UP000026999">
    <property type="component" value="Segment"/>
</dbReference>
<evidence type="ECO:0000313" key="2">
    <source>
        <dbReference type="Proteomes" id="UP000026999"/>
    </source>
</evidence>
<dbReference type="KEGG" id="vg:19685856"/>
<dbReference type="OrthoDB" id="24938at10239"/>
<proteinExistence type="predicted"/>
<evidence type="ECO:0000313" key="1">
    <source>
        <dbReference type="EMBL" id="AIA64141.1"/>
    </source>
</evidence>
<dbReference type="EMBL" id="KJ804259">
    <property type="protein sequence ID" value="AIA64141.1"/>
    <property type="molecule type" value="Genomic_DNA"/>
</dbReference>
<protein>
    <recommendedName>
        <fullName evidence="3">Phage PVL protein</fullName>
    </recommendedName>
</protein>
<name>A0A060AF22_9CAUD</name>
<evidence type="ECO:0008006" key="3">
    <source>
        <dbReference type="Google" id="ProtNLM"/>
    </source>
</evidence>
<dbReference type="RefSeq" id="YP_009042620.1">
    <property type="nucleotide sequence ID" value="NC_024355.1"/>
</dbReference>
<accession>A0A060AF22</accession>
<organism evidence="1 2">
    <name type="scientific">Staphylococcus phage 6ec</name>
    <dbReference type="NCBI Taxonomy" id="1500386"/>
    <lineage>
        <taxon>Viruses</taxon>
        <taxon>Duplodnaviria</taxon>
        <taxon>Heunggongvirae</taxon>
        <taxon>Uroviricota</taxon>
        <taxon>Caudoviricetes</taxon>
        <taxon>Sextaecvirus</taxon>
        <taxon>Sextaecvirus sextaec</taxon>
    </lineage>
</organism>